<organism evidence="2">
    <name type="scientific">Caldithrix abyssi</name>
    <dbReference type="NCBI Taxonomy" id="187145"/>
    <lineage>
        <taxon>Bacteria</taxon>
        <taxon>Pseudomonadati</taxon>
        <taxon>Calditrichota</taxon>
        <taxon>Calditrichia</taxon>
        <taxon>Calditrichales</taxon>
        <taxon>Calditrichaceae</taxon>
        <taxon>Caldithrix</taxon>
    </lineage>
</organism>
<dbReference type="GO" id="GO:0016787">
    <property type="term" value="F:hydrolase activity"/>
    <property type="evidence" value="ECO:0007669"/>
    <property type="project" value="UniProtKB-KW"/>
</dbReference>
<accession>A0A7V5PR08</accession>
<dbReference type="Gene3D" id="3.40.50.1820">
    <property type="entry name" value="alpha/beta hydrolase"/>
    <property type="match status" value="1"/>
</dbReference>
<evidence type="ECO:0000259" key="1">
    <source>
        <dbReference type="Pfam" id="PF00561"/>
    </source>
</evidence>
<dbReference type="AlphaFoldDB" id="A0A7V5PR08"/>
<dbReference type="PANTHER" id="PTHR12277:SF81">
    <property type="entry name" value="PROTEIN ABHD13"/>
    <property type="match status" value="1"/>
</dbReference>
<feature type="domain" description="AB hydrolase-1" evidence="1">
    <location>
        <begin position="2"/>
        <end position="82"/>
    </location>
</feature>
<gene>
    <name evidence="2" type="ORF">ENJ89_09020</name>
</gene>
<feature type="non-terminal residue" evidence="2">
    <location>
        <position position="1"/>
    </location>
</feature>
<evidence type="ECO:0000313" key="2">
    <source>
        <dbReference type="EMBL" id="HHJ53320.1"/>
    </source>
</evidence>
<dbReference type="Pfam" id="PF00561">
    <property type="entry name" value="Abhydrolase_1"/>
    <property type="match status" value="1"/>
</dbReference>
<keyword evidence="2" id="KW-0378">Hydrolase</keyword>
<dbReference type="InterPro" id="IPR000073">
    <property type="entry name" value="AB_hydrolase_1"/>
</dbReference>
<dbReference type="SUPFAM" id="SSF53474">
    <property type="entry name" value="alpha/beta-Hydrolases"/>
    <property type="match status" value="1"/>
</dbReference>
<dbReference type="EMBL" id="DROD01000579">
    <property type="protein sequence ID" value="HHJ53320.1"/>
    <property type="molecule type" value="Genomic_DNA"/>
</dbReference>
<protein>
    <submittedName>
        <fullName evidence="2">Alpha/beta fold hydrolase</fullName>
    </submittedName>
</protein>
<reference evidence="2" key="1">
    <citation type="journal article" date="2020" name="mSystems">
        <title>Genome- and Community-Level Interaction Insights into Carbon Utilization and Element Cycling Functions of Hydrothermarchaeota in Hydrothermal Sediment.</title>
        <authorList>
            <person name="Zhou Z."/>
            <person name="Liu Y."/>
            <person name="Xu W."/>
            <person name="Pan J."/>
            <person name="Luo Z.H."/>
            <person name="Li M."/>
        </authorList>
    </citation>
    <scope>NUCLEOTIDE SEQUENCE [LARGE SCALE GENOMIC DNA]</scope>
    <source>
        <strain evidence="2">HyVt-527</strain>
    </source>
</reference>
<comment type="caution">
    <text evidence="2">The sequence shown here is derived from an EMBL/GenBank/DDBJ whole genome shotgun (WGS) entry which is preliminary data.</text>
</comment>
<name>A0A7V5PR08_CALAY</name>
<dbReference type="Proteomes" id="UP000886124">
    <property type="component" value="Unassembled WGS sequence"/>
</dbReference>
<dbReference type="InterPro" id="IPR029058">
    <property type="entry name" value="AB_hydrolase_fold"/>
</dbReference>
<proteinExistence type="predicted"/>
<sequence length="193" mass="21635">GRWRIVLLNTRNHGDSDWEGYSTMPHYTEDILSTVRFVSEQHLPGKPLVLLGHSMGAASSIYAAGKDRRVKGVVSIASFANIKEMMHDGFVKNKLPGLLIQALLTYIEFRIGEKLQHLSPEYSITQLNVPVLLIHGDQDSVVPFSDMERIFQAGRQGQVEKFAVAGQDHSSLLAEESVAERIDRFLNSKFNRS</sequence>
<dbReference type="PANTHER" id="PTHR12277">
    <property type="entry name" value="ALPHA/BETA HYDROLASE DOMAIN-CONTAINING PROTEIN"/>
    <property type="match status" value="1"/>
</dbReference>